<dbReference type="InterPro" id="IPR027417">
    <property type="entry name" value="P-loop_NTPase"/>
</dbReference>
<reference evidence="7" key="3">
    <citation type="submission" date="2025-09" db="UniProtKB">
        <authorList>
            <consortium name="Ensembl"/>
        </authorList>
    </citation>
    <scope>IDENTIFICATION</scope>
</reference>
<dbReference type="InterPro" id="IPR050611">
    <property type="entry name" value="ABCF"/>
</dbReference>
<dbReference type="SUPFAM" id="SSF52540">
    <property type="entry name" value="P-loop containing nucleoside triphosphate hydrolases"/>
    <property type="match status" value="2"/>
</dbReference>
<dbReference type="Pfam" id="PF00005">
    <property type="entry name" value="ABC_tran"/>
    <property type="match status" value="2"/>
</dbReference>
<dbReference type="AlphaFoldDB" id="A0A803XPF5"/>
<dbReference type="PROSITE" id="PS00211">
    <property type="entry name" value="ABC_TRANSPORTER_1"/>
    <property type="match status" value="2"/>
</dbReference>
<keyword evidence="8" id="KW-1185">Reference proteome</keyword>
<reference evidence="7" key="2">
    <citation type="submission" date="2025-08" db="UniProtKB">
        <authorList>
            <consortium name="Ensembl"/>
        </authorList>
    </citation>
    <scope>IDENTIFICATION</scope>
</reference>
<evidence type="ECO:0000256" key="3">
    <source>
        <dbReference type="ARBA" id="ARBA00022741"/>
    </source>
</evidence>
<sequence>MNSGDHLVQPPGTLVFLKCLGTDRPLFSWSWVFGAFAEDVLSHFLLPQMVNAKKLEKAEAKLKAKQDKRMERDSVKSSGPPVLEEATASQAASKKETRMESSGKNKSYDVRIENFDVSFGERVLLAGADLNLAFGRRYGLVGRNGLGKTTLLKMIASRSLRIPSHISILHVEQEVAGDETPALQSVLECDTARESLLREEKELTAKVNAGRGEGTEGARLSEIYTKLEEIEADKAPARASVILAGLGFNAKMQQQTTKEFSGGWRMRLALARALFARLPTNMLDVRAILWLENYLQTWQSTILVVSHDRNFLNTVATDIIHLHSQRLDTYRGDFENFMKTKEERLKNQQREYEAQQQYREHIQVFIDRFRYNANRASQVQSKLKLLEKLPELKPVDKESEVMMKFPDGFEKFSPPILQLDEVDFCYDPSHYIFRSLSVSADLESRICVVGENGAGRHHVDQLDLNISAVELLARKFPGKTEEEYRHQLGSYGVSGELAVRPVASLSGGQKSRVAFAQMTMSCPNFYILDEPTNHLDMETIEALAKALNKFRGGIILVSHDECFIRLVCHELWVCENATVTRIEGGFDQYRDILKEQFRKEGFL</sequence>
<protein>
    <submittedName>
        <fullName evidence="7">ATP binding cassette subfamily F member 3</fullName>
    </submittedName>
</protein>
<keyword evidence="4" id="KW-0067">ATP-binding</keyword>
<dbReference type="PANTHER" id="PTHR19211:SF117">
    <property type="entry name" value="ATP-BINDING CASSETTE SUB-FAMILY F MEMBER 3"/>
    <property type="match status" value="1"/>
</dbReference>
<dbReference type="InterPro" id="IPR003593">
    <property type="entry name" value="AAA+_ATPase"/>
</dbReference>
<dbReference type="Ensembl" id="ENSMGAT00000022305.1">
    <property type="protein sequence ID" value="ENSMGAP00000021401.1"/>
    <property type="gene ID" value="ENSMGAG00000008981.3"/>
</dbReference>
<dbReference type="SMART" id="SM00382">
    <property type="entry name" value="AAA"/>
    <property type="match status" value="1"/>
</dbReference>
<keyword evidence="3" id="KW-0547">Nucleotide-binding</keyword>
<dbReference type="PROSITE" id="PS50893">
    <property type="entry name" value="ABC_TRANSPORTER_2"/>
    <property type="match status" value="1"/>
</dbReference>
<accession>A0A803XPF5</accession>
<keyword evidence="2" id="KW-0677">Repeat</keyword>
<evidence type="ECO:0000256" key="4">
    <source>
        <dbReference type="ARBA" id="ARBA00022840"/>
    </source>
</evidence>
<dbReference type="Pfam" id="PF12848">
    <property type="entry name" value="ABC_tran_Xtn"/>
    <property type="match status" value="1"/>
</dbReference>
<dbReference type="Bgee" id="ENSMGAG00000008981">
    <property type="expression patterns" value="Expressed in pectoralis major and 17 other cell types or tissues"/>
</dbReference>
<dbReference type="InterPro" id="IPR003439">
    <property type="entry name" value="ABC_transporter-like_ATP-bd"/>
</dbReference>
<dbReference type="FunFam" id="3.40.50.300:FF:001197">
    <property type="entry name" value="Putative ATP-binding cassette family ATPase"/>
    <property type="match status" value="1"/>
</dbReference>
<feature type="domain" description="ABC transporter" evidence="6">
    <location>
        <begin position="110"/>
        <end position="349"/>
    </location>
</feature>
<evidence type="ECO:0000313" key="8">
    <source>
        <dbReference type="Proteomes" id="UP000001645"/>
    </source>
</evidence>
<dbReference type="InterPro" id="IPR017871">
    <property type="entry name" value="ABC_transporter-like_CS"/>
</dbReference>
<evidence type="ECO:0000313" key="7">
    <source>
        <dbReference type="Ensembl" id="ENSMGAP00000021401.1"/>
    </source>
</evidence>
<evidence type="ECO:0000259" key="6">
    <source>
        <dbReference type="PROSITE" id="PS50893"/>
    </source>
</evidence>
<reference evidence="7 8" key="1">
    <citation type="journal article" date="2010" name="PLoS Biol.">
        <title>Multi-platform next-generation sequencing of the domestic turkey (Meleagris gallopavo): genome assembly and analysis.</title>
        <authorList>
            <person name="Dalloul R.A."/>
            <person name="Long J.A."/>
            <person name="Zimin A.V."/>
            <person name="Aslam L."/>
            <person name="Beal K."/>
            <person name="Blomberg L.A."/>
            <person name="Bouffard P."/>
            <person name="Burt D.W."/>
            <person name="Crasta O."/>
            <person name="Crooijmans R.P."/>
            <person name="Cooper K."/>
            <person name="Coulombe R.A."/>
            <person name="De S."/>
            <person name="Delany M.E."/>
            <person name="Dodgson J.B."/>
            <person name="Dong J.J."/>
            <person name="Evans C."/>
            <person name="Frederickson K.M."/>
            <person name="Flicek P."/>
            <person name="Florea L."/>
            <person name="Folkerts O."/>
            <person name="Groenen M.A."/>
            <person name="Harkins T.T."/>
            <person name="Herrero J."/>
            <person name="Hoffmann S."/>
            <person name="Megens H.J."/>
            <person name="Jiang A."/>
            <person name="de Jong P."/>
            <person name="Kaiser P."/>
            <person name="Kim H."/>
            <person name="Kim K.W."/>
            <person name="Kim S."/>
            <person name="Langenberger D."/>
            <person name="Lee M.K."/>
            <person name="Lee T."/>
            <person name="Mane S."/>
            <person name="Marcais G."/>
            <person name="Marz M."/>
            <person name="McElroy A.P."/>
            <person name="Modise T."/>
            <person name="Nefedov M."/>
            <person name="Notredame C."/>
            <person name="Paton I.R."/>
            <person name="Payne W.S."/>
            <person name="Pertea G."/>
            <person name="Prickett D."/>
            <person name="Puiu D."/>
            <person name="Qioa D."/>
            <person name="Raineri E."/>
            <person name="Ruffier M."/>
            <person name="Salzberg S.L."/>
            <person name="Schatz M.C."/>
            <person name="Scheuring C."/>
            <person name="Schmidt C.J."/>
            <person name="Schroeder S."/>
            <person name="Searle S.M."/>
            <person name="Smith E.J."/>
            <person name="Smith J."/>
            <person name="Sonstegard T.S."/>
            <person name="Stadler P.F."/>
            <person name="Tafer H."/>
            <person name="Tu Z.J."/>
            <person name="Van Tassell C.P."/>
            <person name="Vilella A.J."/>
            <person name="Williams K.P."/>
            <person name="Yorke J.A."/>
            <person name="Zhang L."/>
            <person name="Zhang H.B."/>
            <person name="Zhang X."/>
            <person name="Zhang Y."/>
            <person name="Reed K.M."/>
        </authorList>
    </citation>
    <scope>NUCLEOTIDE SEQUENCE [LARGE SCALE GENOMIC DNA]</scope>
</reference>
<dbReference type="GO" id="GO:0016887">
    <property type="term" value="F:ATP hydrolysis activity"/>
    <property type="evidence" value="ECO:0007669"/>
    <property type="project" value="InterPro"/>
</dbReference>
<evidence type="ECO:0000256" key="1">
    <source>
        <dbReference type="ARBA" id="ARBA00011054"/>
    </source>
</evidence>
<comment type="similarity">
    <text evidence="1">Belongs to the ABC transporter superfamily. ABCF family. EF3 subfamily.</text>
</comment>
<feature type="region of interest" description="Disordered" evidence="5">
    <location>
        <begin position="63"/>
        <end position="103"/>
    </location>
</feature>
<evidence type="ECO:0000256" key="5">
    <source>
        <dbReference type="SAM" id="MobiDB-lite"/>
    </source>
</evidence>
<dbReference type="Proteomes" id="UP000001645">
    <property type="component" value="Chromosome 11"/>
</dbReference>
<organism evidence="7 8">
    <name type="scientific">Meleagris gallopavo</name>
    <name type="common">Wild turkey</name>
    <dbReference type="NCBI Taxonomy" id="9103"/>
    <lineage>
        <taxon>Eukaryota</taxon>
        <taxon>Metazoa</taxon>
        <taxon>Chordata</taxon>
        <taxon>Craniata</taxon>
        <taxon>Vertebrata</taxon>
        <taxon>Euteleostomi</taxon>
        <taxon>Archelosauria</taxon>
        <taxon>Archosauria</taxon>
        <taxon>Dinosauria</taxon>
        <taxon>Saurischia</taxon>
        <taxon>Theropoda</taxon>
        <taxon>Coelurosauria</taxon>
        <taxon>Aves</taxon>
        <taxon>Neognathae</taxon>
        <taxon>Galloanserae</taxon>
        <taxon>Galliformes</taxon>
        <taxon>Phasianidae</taxon>
        <taxon>Meleagridinae</taxon>
        <taxon>Meleagris</taxon>
    </lineage>
</organism>
<dbReference type="FunFam" id="3.40.50.300:FF:000688">
    <property type="entry name" value="ATP-binding cassette sub-family F member 3"/>
    <property type="match status" value="1"/>
</dbReference>
<feature type="compositionally biased region" description="Basic and acidic residues" evidence="5">
    <location>
        <begin position="63"/>
        <end position="75"/>
    </location>
</feature>
<dbReference type="CDD" id="cd03221">
    <property type="entry name" value="ABCF_EF-3"/>
    <property type="match status" value="2"/>
</dbReference>
<gene>
    <name evidence="7" type="primary">ABCF3</name>
</gene>
<dbReference type="InterPro" id="IPR032781">
    <property type="entry name" value="ABC_tran_Xtn"/>
</dbReference>
<dbReference type="GeneTree" id="ENSGT00940000155604"/>
<evidence type="ECO:0000256" key="2">
    <source>
        <dbReference type="ARBA" id="ARBA00022737"/>
    </source>
</evidence>
<name>A0A803XPF5_MELGA</name>
<dbReference type="OrthoDB" id="2110130at2759"/>
<dbReference type="PANTHER" id="PTHR19211">
    <property type="entry name" value="ATP-BINDING TRANSPORT PROTEIN-RELATED"/>
    <property type="match status" value="1"/>
</dbReference>
<dbReference type="GO" id="GO:0005524">
    <property type="term" value="F:ATP binding"/>
    <property type="evidence" value="ECO:0007669"/>
    <property type="project" value="UniProtKB-KW"/>
</dbReference>
<proteinExistence type="inferred from homology"/>
<dbReference type="Gene3D" id="3.40.50.300">
    <property type="entry name" value="P-loop containing nucleotide triphosphate hydrolases"/>
    <property type="match status" value="2"/>
</dbReference>
<feature type="compositionally biased region" description="Basic and acidic residues" evidence="5">
    <location>
        <begin position="93"/>
        <end position="103"/>
    </location>
</feature>